<keyword evidence="2" id="KW-1185">Reference proteome</keyword>
<reference evidence="2" key="1">
    <citation type="submission" date="2014-07" db="EMBL/GenBank/DDBJ databases">
        <authorList>
            <person name="Martin A.A"/>
            <person name="De Silva N."/>
        </authorList>
    </citation>
    <scope>NUCLEOTIDE SEQUENCE</scope>
</reference>
<dbReference type="WBParaSite" id="SVE_0133400.1">
    <property type="protein sequence ID" value="SVE_0133400.1"/>
    <property type="gene ID" value="SVE_0133400"/>
</dbReference>
<name>A0A0K0EXS9_STRVS</name>
<reference evidence="3" key="2">
    <citation type="submission" date="2015-08" db="UniProtKB">
        <authorList>
            <consortium name="WormBaseParasite"/>
        </authorList>
    </citation>
    <scope>IDENTIFICATION</scope>
</reference>
<feature type="region of interest" description="Disordered" evidence="1">
    <location>
        <begin position="66"/>
        <end position="90"/>
    </location>
</feature>
<evidence type="ECO:0000313" key="3">
    <source>
        <dbReference type="WBParaSite" id="SVE_0133400.1"/>
    </source>
</evidence>
<dbReference type="Proteomes" id="UP000035680">
    <property type="component" value="Unassembled WGS sequence"/>
</dbReference>
<dbReference type="AlphaFoldDB" id="A0A0K0EXS9"/>
<evidence type="ECO:0000256" key="1">
    <source>
        <dbReference type="SAM" id="MobiDB-lite"/>
    </source>
</evidence>
<protein>
    <submittedName>
        <fullName evidence="3">Uncharacterized protein</fullName>
    </submittedName>
</protein>
<accession>A0A0K0EXS9</accession>
<evidence type="ECO:0000313" key="2">
    <source>
        <dbReference type="Proteomes" id="UP000035680"/>
    </source>
</evidence>
<proteinExistence type="predicted"/>
<organism evidence="2 3">
    <name type="scientific">Strongyloides venezuelensis</name>
    <name type="common">Threadworm</name>
    <dbReference type="NCBI Taxonomy" id="75913"/>
    <lineage>
        <taxon>Eukaryota</taxon>
        <taxon>Metazoa</taxon>
        <taxon>Ecdysozoa</taxon>
        <taxon>Nematoda</taxon>
        <taxon>Chromadorea</taxon>
        <taxon>Rhabditida</taxon>
        <taxon>Tylenchina</taxon>
        <taxon>Panagrolaimomorpha</taxon>
        <taxon>Strongyloidoidea</taxon>
        <taxon>Strongyloididae</taxon>
        <taxon>Strongyloides</taxon>
    </lineage>
</organism>
<sequence length="153" mass="17797">MMNSTLQRRNLALRQLSSNAVTFARYFPVDHEKMETKMDGTQAPTIISGKLKKYIHKKVLQPPSDSLLNKLASGNKKNKRRAYSMEEGDKRQRYVEDKTQIFIPGNVANSIQYWREITHDNEVLEIVERFNLIFNHQHKTVQSNVVYASEDLS</sequence>